<keyword evidence="8" id="KW-1185">Reference proteome</keyword>
<comment type="cofactor">
    <cofactor evidence="1">
        <name>FAD</name>
        <dbReference type="ChEBI" id="CHEBI:57692"/>
    </cofactor>
</comment>
<feature type="domain" description="FAD-binding PCMH-type" evidence="6">
    <location>
        <begin position="41"/>
        <end position="219"/>
    </location>
</feature>
<dbReference type="GO" id="GO:0071949">
    <property type="term" value="F:FAD binding"/>
    <property type="evidence" value="ECO:0007669"/>
    <property type="project" value="InterPro"/>
</dbReference>
<evidence type="ECO:0000256" key="3">
    <source>
        <dbReference type="ARBA" id="ARBA00022630"/>
    </source>
</evidence>
<keyword evidence="5" id="KW-0560">Oxidoreductase</keyword>
<dbReference type="RefSeq" id="WP_004098107.1">
    <property type="nucleotide sequence ID" value="NZ_AFGF01000193.1"/>
</dbReference>
<dbReference type="PANTHER" id="PTHR42934">
    <property type="entry name" value="GLYCOLATE OXIDASE SUBUNIT GLCD"/>
    <property type="match status" value="1"/>
</dbReference>
<keyword evidence="3" id="KW-0285">Flavoprotein</keyword>
<protein>
    <submittedName>
        <fullName evidence="7">Glycolate oxidase subunit</fullName>
    </submittedName>
</protein>
<dbReference type="FunFam" id="3.30.70.2740:FF:000001">
    <property type="entry name" value="D-lactate dehydrogenase mitochondrial"/>
    <property type="match status" value="1"/>
</dbReference>
<dbReference type="AlphaFoldDB" id="F7NMX3"/>
<dbReference type="STRING" id="1009370.ALO_17281"/>
<gene>
    <name evidence="7" type="ORF">ALO_17281</name>
</gene>
<dbReference type="InterPro" id="IPR004113">
    <property type="entry name" value="FAD-bd_oxidored_4_C"/>
</dbReference>
<dbReference type="Gene3D" id="3.30.465.10">
    <property type="match status" value="1"/>
</dbReference>
<evidence type="ECO:0000256" key="2">
    <source>
        <dbReference type="ARBA" id="ARBA00008000"/>
    </source>
</evidence>
<dbReference type="InterPro" id="IPR051914">
    <property type="entry name" value="FAD-linked_OxidoTrans_Type4"/>
</dbReference>
<proteinExistence type="inferred from homology"/>
<dbReference type="EMBL" id="AFGF01000193">
    <property type="protein sequence ID" value="EGO62617.1"/>
    <property type="molecule type" value="Genomic_DNA"/>
</dbReference>
<sequence length="474" mass="51527">MKSKDVTGERLSHELSGIMARERVLYRNRDLKAYEYDSTHFRNLPLVIVLPETTEEVREIVKLARRFNIPVTPRGAGTSLSGGAVPTPGGIMMPLTRMNKILEIDIANGIAVVQPGITNKELQDALKPFRYWFPPDPASLSVATIGGNVAENAGGPHCLKYGVTSNHVMGLEVVLPNGDAVNLGGAVEDIPGYDVSGLLTGSEGTMGIITSVAVKISRQPEATSTILAIFNSCWDAAVTVFEVIKNGFNPAVLEMLEERMLHEVNEVFNLGYPDSAKALLIIEVDGRPEGLPFELDGILKICRQNKVQVLEVAKNEQERETLWRARRGGTSALGRLKPDSAEIDIVVPRSQLPHVVEKFQEISARNGVILGALIHAGDGNCHPQVPFDGRIHEEREAAERALGEIMQAAVDLGGTISGEHGIGLEKISGMPLVFSPDEIMLMHRLKRLFDPANMLNPDKIFLAGTPQGKEGSHE</sequence>
<dbReference type="InterPro" id="IPR016164">
    <property type="entry name" value="FAD-linked_Oxase-like_C"/>
</dbReference>
<dbReference type="SUPFAM" id="SSF56176">
    <property type="entry name" value="FAD-binding/transporter-associated domain-like"/>
    <property type="match status" value="1"/>
</dbReference>
<evidence type="ECO:0000256" key="1">
    <source>
        <dbReference type="ARBA" id="ARBA00001974"/>
    </source>
</evidence>
<comment type="caution">
    <text evidence="7">The sequence shown here is derived from an EMBL/GenBank/DDBJ whole genome shotgun (WGS) entry which is preliminary data.</text>
</comment>
<dbReference type="InterPro" id="IPR016169">
    <property type="entry name" value="FAD-bd_PCMH_sub2"/>
</dbReference>
<dbReference type="GO" id="GO:0016491">
    <property type="term" value="F:oxidoreductase activity"/>
    <property type="evidence" value="ECO:0007669"/>
    <property type="project" value="UniProtKB-KW"/>
</dbReference>
<evidence type="ECO:0000256" key="4">
    <source>
        <dbReference type="ARBA" id="ARBA00022827"/>
    </source>
</evidence>
<evidence type="ECO:0000313" key="7">
    <source>
        <dbReference type="EMBL" id="EGO62617.1"/>
    </source>
</evidence>
<dbReference type="SUPFAM" id="SSF55103">
    <property type="entry name" value="FAD-linked oxidases, C-terminal domain"/>
    <property type="match status" value="1"/>
</dbReference>
<name>F7NMX3_9FIRM</name>
<dbReference type="InterPro" id="IPR036318">
    <property type="entry name" value="FAD-bd_PCMH-like_sf"/>
</dbReference>
<evidence type="ECO:0000256" key="5">
    <source>
        <dbReference type="ARBA" id="ARBA00023002"/>
    </source>
</evidence>
<dbReference type="InterPro" id="IPR016166">
    <property type="entry name" value="FAD-bd_PCMH"/>
</dbReference>
<dbReference type="eggNOG" id="COG0277">
    <property type="taxonomic scope" value="Bacteria"/>
</dbReference>
<evidence type="ECO:0000313" key="8">
    <source>
        <dbReference type="Proteomes" id="UP000003240"/>
    </source>
</evidence>
<dbReference type="Pfam" id="PF02913">
    <property type="entry name" value="FAD-oxidase_C"/>
    <property type="match status" value="1"/>
</dbReference>
<dbReference type="OrthoDB" id="9767256at2"/>
<dbReference type="PANTHER" id="PTHR42934:SF1">
    <property type="entry name" value="GLYCOLATE OXIDASE SUBUNIT GLCD"/>
    <property type="match status" value="1"/>
</dbReference>
<dbReference type="InterPro" id="IPR016171">
    <property type="entry name" value="Vanillyl_alc_oxidase_C-sub2"/>
</dbReference>
<keyword evidence="4" id="KW-0274">FAD</keyword>
<dbReference type="PROSITE" id="PS51387">
    <property type="entry name" value="FAD_PCMH"/>
    <property type="match status" value="1"/>
</dbReference>
<dbReference type="Gene3D" id="3.30.70.2740">
    <property type="match status" value="1"/>
</dbReference>
<organism evidence="7 8">
    <name type="scientific">Acetonema longum DSM 6540</name>
    <dbReference type="NCBI Taxonomy" id="1009370"/>
    <lineage>
        <taxon>Bacteria</taxon>
        <taxon>Bacillati</taxon>
        <taxon>Bacillota</taxon>
        <taxon>Negativicutes</taxon>
        <taxon>Acetonemataceae</taxon>
        <taxon>Acetonema</taxon>
    </lineage>
</organism>
<reference evidence="7 8" key="1">
    <citation type="journal article" date="2011" name="EMBO J.">
        <title>Structural diversity of bacterial flagellar motors.</title>
        <authorList>
            <person name="Chen S."/>
            <person name="Beeby M."/>
            <person name="Murphy G.E."/>
            <person name="Leadbetter J.R."/>
            <person name="Hendrixson D.R."/>
            <person name="Briegel A."/>
            <person name="Li Z."/>
            <person name="Shi J."/>
            <person name="Tocheva E.I."/>
            <person name="Muller A."/>
            <person name="Dobro M.J."/>
            <person name="Jensen G.J."/>
        </authorList>
    </citation>
    <scope>NUCLEOTIDE SEQUENCE [LARGE SCALE GENOMIC DNA]</scope>
    <source>
        <strain evidence="7 8">DSM 6540</strain>
    </source>
</reference>
<dbReference type="Proteomes" id="UP000003240">
    <property type="component" value="Unassembled WGS sequence"/>
</dbReference>
<accession>F7NMX3</accession>
<dbReference type="InterPro" id="IPR006094">
    <property type="entry name" value="Oxid_FAD_bind_N"/>
</dbReference>
<evidence type="ECO:0000259" key="6">
    <source>
        <dbReference type="PROSITE" id="PS51387"/>
    </source>
</evidence>
<comment type="similarity">
    <text evidence="2">Belongs to the FAD-binding oxidoreductase/transferase type 4 family.</text>
</comment>
<dbReference type="Pfam" id="PF01565">
    <property type="entry name" value="FAD_binding_4"/>
    <property type="match status" value="1"/>
</dbReference>
<dbReference type="Gene3D" id="1.10.45.10">
    <property type="entry name" value="Vanillyl-alcohol Oxidase, Chain A, domain 4"/>
    <property type="match status" value="1"/>
</dbReference>